<protein>
    <submittedName>
        <fullName evidence="1">Uncharacterized protein</fullName>
    </submittedName>
</protein>
<dbReference type="STRING" id="1121298.SAMN05444401_3584"/>
<proteinExistence type="predicted"/>
<reference evidence="1 2" key="1">
    <citation type="submission" date="2016-11" db="EMBL/GenBank/DDBJ databases">
        <authorList>
            <person name="Jaros S."/>
            <person name="Januszkiewicz K."/>
            <person name="Wedrychowicz H."/>
        </authorList>
    </citation>
    <scope>NUCLEOTIDE SEQUENCE [LARGE SCALE GENOMIC DNA]</scope>
    <source>
        <strain evidence="1 2">DSM 21864</strain>
    </source>
</reference>
<sequence>MAKTNIIINLELNRIEDLKQTVEKVKEAIEKECNCTCTLNVKIIH</sequence>
<evidence type="ECO:0000313" key="1">
    <source>
        <dbReference type="EMBL" id="SHJ65406.1"/>
    </source>
</evidence>
<evidence type="ECO:0000313" key="2">
    <source>
        <dbReference type="Proteomes" id="UP000184080"/>
    </source>
</evidence>
<name>A0A1M6L2L3_9CLOT</name>
<keyword evidence="2" id="KW-1185">Reference proteome</keyword>
<gene>
    <name evidence="1" type="ORF">SAMN05444401_3584</name>
</gene>
<dbReference type="RefSeq" id="WP_178140740.1">
    <property type="nucleotide sequence ID" value="NZ_FQZO01000006.1"/>
</dbReference>
<accession>A0A1M6L2L3</accession>
<organism evidence="1 2">
    <name type="scientific">Clostridium amylolyticum</name>
    <dbReference type="NCBI Taxonomy" id="1121298"/>
    <lineage>
        <taxon>Bacteria</taxon>
        <taxon>Bacillati</taxon>
        <taxon>Bacillota</taxon>
        <taxon>Clostridia</taxon>
        <taxon>Eubacteriales</taxon>
        <taxon>Clostridiaceae</taxon>
        <taxon>Clostridium</taxon>
    </lineage>
</organism>
<dbReference type="EMBL" id="FQZO01000006">
    <property type="protein sequence ID" value="SHJ65406.1"/>
    <property type="molecule type" value="Genomic_DNA"/>
</dbReference>
<dbReference type="AlphaFoldDB" id="A0A1M6L2L3"/>
<dbReference type="Proteomes" id="UP000184080">
    <property type="component" value="Unassembled WGS sequence"/>
</dbReference>